<keyword evidence="3" id="KW-1185">Reference proteome</keyword>
<gene>
    <name evidence="2" type="ORF">CYMTET_47220</name>
</gene>
<evidence type="ECO:0000256" key="1">
    <source>
        <dbReference type="SAM" id="MobiDB-lite"/>
    </source>
</evidence>
<feature type="compositionally biased region" description="Low complexity" evidence="1">
    <location>
        <begin position="64"/>
        <end position="77"/>
    </location>
</feature>
<dbReference type="EMBL" id="LGRX02033085">
    <property type="protein sequence ID" value="KAK3243078.1"/>
    <property type="molecule type" value="Genomic_DNA"/>
</dbReference>
<accession>A0AAE0BVQ9</accession>
<name>A0AAE0BVQ9_9CHLO</name>
<dbReference type="AlphaFoldDB" id="A0AAE0BVQ9"/>
<comment type="caution">
    <text evidence="2">The sequence shown here is derived from an EMBL/GenBank/DDBJ whole genome shotgun (WGS) entry which is preliminary data.</text>
</comment>
<sequence>MGNKVRRVSDIFVARRKPHWPPHTPDAFDRVGFVLTIPCNHPVGLGGDTTEDSEEVEADKNSGEAEANSGEAEANSGVAEANSGKGGEKKAAVGEGAEEERANSEGGGGGEFGGGGGEFGEGGGEEGGGGEDELSELAPFNSGIRVSIKGTTVAVAKKITTITEVAQVKNAIRTLAGMLEKSSSGPRVVRAKGVGVYIDVRHST</sequence>
<feature type="compositionally biased region" description="Gly residues" evidence="1">
    <location>
        <begin position="105"/>
        <end position="127"/>
    </location>
</feature>
<organism evidence="2 3">
    <name type="scientific">Cymbomonas tetramitiformis</name>
    <dbReference type="NCBI Taxonomy" id="36881"/>
    <lineage>
        <taxon>Eukaryota</taxon>
        <taxon>Viridiplantae</taxon>
        <taxon>Chlorophyta</taxon>
        <taxon>Pyramimonadophyceae</taxon>
        <taxon>Pyramimonadales</taxon>
        <taxon>Pyramimonadaceae</taxon>
        <taxon>Cymbomonas</taxon>
    </lineage>
</organism>
<evidence type="ECO:0000313" key="2">
    <source>
        <dbReference type="EMBL" id="KAK3243078.1"/>
    </source>
</evidence>
<proteinExistence type="predicted"/>
<feature type="region of interest" description="Disordered" evidence="1">
    <location>
        <begin position="43"/>
        <end position="136"/>
    </location>
</feature>
<reference evidence="2 3" key="1">
    <citation type="journal article" date="2015" name="Genome Biol. Evol.">
        <title>Comparative Genomics of a Bacterivorous Green Alga Reveals Evolutionary Causalities and Consequences of Phago-Mixotrophic Mode of Nutrition.</title>
        <authorList>
            <person name="Burns J.A."/>
            <person name="Paasch A."/>
            <person name="Narechania A."/>
            <person name="Kim E."/>
        </authorList>
    </citation>
    <scope>NUCLEOTIDE SEQUENCE [LARGE SCALE GENOMIC DNA]</scope>
    <source>
        <strain evidence="2 3">PLY_AMNH</strain>
    </source>
</reference>
<evidence type="ECO:0000313" key="3">
    <source>
        <dbReference type="Proteomes" id="UP001190700"/>
    </source>
</evidence>
<dbReference type="Proteomes" id="UP001190700">
    <property type="component" value="Unassembled WGS sequence"/>
</dbReference>
<protein>
    <submittedName>
        <fullName evidence="2">Uncharacterized protein</fullName>
    </submittedName>
</protein>